<keyword evidence="1" id="KW-0812">Transmembrane</keyword>
<feature type="transmembrane region" description="Helical" evidence="1">
    <location>
        <begin position="20"/>
        <end position="37"/>
    </location>
</feature>
<protein>
    <submittedName>
        <fullName evidence="2">Uncharacterized protein</fullName>
    </submittedName>
</protein>
<evidence type="ECO:0000313" key="2">
    <source>
        <dbReference type="EnsemblMetazoa" id="SMAR004606-PA"/>
    </source>
</evidence>
<accession>T1ITZ5</accession>
<dbReference type="EnsemblMetazoa" id="SMAR004606-RA">
    <property type="protein sequence ID" value="SMAR004606-PA"/>
    <property type="gene ID" value="SMAR004606"/>
</dbReference>
<dbReference type="Proteomes" id="UP000014500">
    <property type="component" value="Unassembled WGS sequence"/>
</dbReference>
<dbReference type="EMBL" id="AFFK01019304">
    <property type="status" value="NOT_ANNOTATED_CDS"/>
    <property type="molecule type" value="Genomic_DNA"/>
</dbReference>
<keyword evidence="1" id="KW-0472">Membrane</keyword>
<keyword evidence="3" id="KW-1185">Reference proteome</keyword>
<evidence type="ECO:0000256" key="1">
    <source>
        <dbReference type="SAM" id="Phobius"/>
    </source>
</evidence>
<dbReference type="AlphaFoldDB" id="T1ITZ5"/>
<sequence>MLPSIQNDVVLLTFYNNLKATFLFLPIFPTCISLAVYSDWRNLRVDPPNTNNIRGTAKACLQTVLEYGLVPRNKTDFLVGFKWCRVDGLRLLTHATFNNILQ</sequence>
<dbReference type="HOGENOM" id="CLU_2280879_0_0_1"/>
<reference evidence="2" key="2">
    <citation type="submission" date="2015-02" db="UniProtKB">
        <authorList>
            <consortium name="EnsemblMetazoa"/>
        </authorList>
    </citation>
    <scope>IDENTIFICATION</scope>
</reference>
<reference evidence="3" key="1">
    <citation type="submission" date="2011-05" db="EMBL/GenBank/DDBJ databases">
        <authorList>
            <person name="Richards S.R."/>
            <person name="Qu J."/>
            <person name="Jiang H."/>
            <person name="Jhangiani S.N."/>
            <person name="Agravi P."/>
            <person name="Goodspeed R."/>
            <person name="Gross S."/>
            <person name="Mandapat C."/>
            <person name="Jackson L."/>
            <person name="Mathew T."/>
            <person name="Pu L."/>
            <person name="Thornton R."/>
            <person name="Saada N."/>
            <person name="Wilczek-Boney K.B."/>
            <person name="Lee S."/>
            <person name="Kovar C."/>
            <person name="Wu Y."/>
            <person name="Scherer S.E."/>
            <person name="Worley K.C."/>
            <person name="Muzny D.M."/>
            <person name="Gibbs R."/>
        </authorList>
    </citation>
    <scope>NUCLEOTIDE SEQUENCE</scope>
    <source>
        <strain evidence="3">Brora</strain>
    </source>
</reference>
<name>T1ITZ5_STRMM</name>
<proteinExistence type="predicted"/>
<organism evidence="2 3">
    <name type="scientific">Strigamia maritima</name>
    <name type="common">European centipede</name>
    <name type="synonym">Geophilus maritimus</name>
    <dbReference type="NCBI Taxonomy" id="126957"/>
    <lineage>
        <taxon>Eukaryota</taxon>
        <taxon>Metazoa</taxon>
        <taxon>Ecdysozoa</taxon>
        <taxon>Arthropoda</taxon>
        <taxon>Myriapoda</taxon>
        <taxon>Chilopoda</taxon>
        <taxon>Pleurostigmophora</taxon>
        <taxon>Geophilomorpha</taxon>
        <taxon>Linotaeniidae</taxon>
        <taxon>Strigamia</taxon>
    </lineage>
</organism>
<keyword evidence="1" id="KW-1133">Transmembrane helix</keyword>
<evidence type="ECO:0000313" key="3">
    <source>
        <dbReference type="Proteomes" id="UP000014500"/>
    </source>
</evidence>